<sequence length="78" mass="9016">MQLGLRYPRRHPLLSQMIVTVCFDWMSTMYDLCCHKNITALPPVLKVVNEEISIQERPDPAEVMYQLKGAKLSHFGLI</sequence>
<dbReference type="Proteomes" id="UP001163046">
    <property type="component" value="Unassembled WGS sequence"/>
</dbReference>
<comment type="caution">
    <text evidence="1">The sequence shown here is derived from an EMBL/GenBank/DDBJ whole genome shotgun (WGS) entry which is preliminary data.</text>
</comment>
<dbReference type="AlphaFoldDB" id="A0A9W9YNW3"/>
<name>A0A9W9YNW3_9CNID</name>
<accession>A0A9W9YNW3</accession>
<gene>
    <name evidence="1" type="ORF">OS493_021521</name>
</gene>
<reference evidence="1" key="1">
    <citation type="submission" date="2023-01" db="EMBL/GenBank/DDBJ databases">
        <title>Genome assembly of the deep-sea coral Lophelia pertusa.</title>
        <authorList>
            <person name="Herrera S."/>
            <person name="Cordes E."/>
        </authorList>
    </citation>
    <scope>NUCLEOTIDE SEQUENCE</scope>
    <source>
        <strain evidence="1">USNM1676648</strain>
        <tissue evidence="1">Polyp</tissue>
    </source>
</reference>
<evidence type="ECO:0000313" key="2">
    <source>
        <dbReference type="Proteomes" id="UP001163046"/>
    </source>
</evidence>
<keyword evidence="2" id="KW-1185">Reference proteome</keyword>
<proteinExistence type="predicted"/>
<evidence type="ECO:0000313" key="1">
    <source>
        <dbReference type="EMBL" id="KAJ7358745.1"/>
    </source>
</evidence>
<dbReference type="EMBL" id="MU827315">
    <property type="protein sequence ID" value="KAJ7358745.1"/>
    <property type="molecule type" value="Genomic_DNA"/>
</dbReference>
<organism evidence="1 2">
    <name type="scientific">Desmophyllum pertusum</name>
    <dbReference type="NCBI Taxonomy" id="174260"/>
    <lineage>
        <taxon>Eukaryota</taxon>
        <taxon>Metazoa</taxon>
        <taxon>Cnidaria</taxon>
        <taxon>Anthozoa</taxon>
        <taxon>Hexacorallia</taxon>
        <taxon>Scleractinia</taxon>
        <taxon>Caryophylliina</taxon>
        <taxon>Caryophylliidae</taxon>
        <taxon>Desmophyllum</taxon>
    </lineage>
</organism>
<protein>
    <submittedName>
        <fullName evidence="1">Uncharacterized protein</fullName>
    </submittedName>
</protein>